<name>A0A2J6QI25_9HELO</name>
<accession>A0A2J6QI25</accession>
<keyword evidence="2" id="KW-1185">Reference proteome</keyword>
<dbReference type="Proteomes" id="UP000235672">
    <property type="component" value="Unassembled WGS sequence"/>
</dbReference>
<dbReference type="STRING" id="1745343.A0A2J6QI25"/>
<feature type="non-terminal residue" evidence="1">
    <location>
        <position position="74"/>
    </location>
</feature>
<dbReference type="AlphaFoldDB" id="A0A2J6QI25"/>
<gene>
    <name evidence="1" type="ORF">NA56DRAFT_544824</name>
</gene>
<evidence type="ECO:0000313" key="2">
    <source>
        <dbReference type="Proteomes" id="UP000235672"/>
    </source>
</evidence>
<sequence length="74" mass="9267">MCFYDANEMECKCWKWGHFRQHCNNEYRTGETCGMKLVMNRYQLPQKCKICTKIETKERAIRKEEDRIRRWRKE</sequence>
<reference evidence="1 2" key="1">
    <citation type="submission" date="2016-05" db="EMBL/GenBank/DDBJ databases">
        <title>A degradative enzymes factory behind the ericoid mycorrhizal symbiosis.</title>
        <authorList>
            <consortium name="DOE Joint Genome Institute"/>
            <person name="Martino E."/>
            <person name="Morin E."/>
            <person name="Grelet G."/>
            <person name="Kuo A."/>
            <person name="Kohler A."/>
            <person name="Daghino S."/>
            <person name="Barry K."/>
            <person name="Choi C."/>
            <person name="Cichocki N."/>
            <person name="Clum A."/>
            <person name="Copeland A."/>
            <person name="Hainaut M."/>
            <person name="Haridas S."/>
            <person name="Labutti K."/>
            <person name="Lindquist E."/>
            <person name="Lipzen A."/>
            <person name="Khouja H.-R."/>
            <person name="Murat C."/>
            <person name="Ohm R."/>
            <person name="Olson A."/>
            <person name="Spatafora J."/>
            <person name="Veneault-Fourrey C."/>
            <person name="Henrissat B."/>
            <person name="Grigoriev I."/>
            <person name="Martin F."/>
            <person name="Perotto S."/>
        </authorList>
    </citation>
    <scope>NUCLEOTIDE SEQUENCE [LARGE SCALE GENOMIC DNA]</scope>
    <source>
        <strain evidence="1 2">UAMH 7357</strain>
    </source>
</reference>
<dbReference type="EMBL" id="KZ613469">
    <property type="protein sequence ID" value="PMD25915.1"/>
    <property type="molecule type" value="Genomic_DNA"/>
</dbReference>
<protein>
    <submittedName>
        <fullName evidence="1">Uncharacterized protein</fullName>
    </submittedName>
</protein>
<evidence type="ECO:0000313" key="1">
    <source>
        <dbReference type="EMBL" id="PMD25915.1"/>
    </source>
</evidence>
<dbReference type="OrthoDB" id="5015991at2759"/>
<organism evidence="1 2">
    <name type="scientific">Hyaloscypha hepaticicola</name>
    <dbReference type="NCBI Taxonomy" id="2082293"/>
    <lineage>
        <taxon>Eukaryota</taxon>
        <taxon>Fungi</taxon>
        <taxon>Dikarya</taxon>
        <taxon>Ascomycota</taxon>
        <taxon>Pezizomycotina</taxon>
        <taxon>Leotiomycetes</taxon>
        <taxon>Helotiales</taxon>
        <taxon>Hyaloscyphaceae</taxon>
        <taxon>Hyaloscypha</taxon>
    </lineage>
</organism>
<proteinExistence type="predicted"/>